<evidence type="ECO:0000256" key="1">
    <source>
        <dbReference type="SAM" id="MobiDB-lite"/>
    </source>
</evidence>
<name>A0A915JDY7_ROMCU</name>
<accession>A0A915JDY7</accession>
<sequence>MQFQMPQFPVMQFQRGQGPYYHQFPDPPGVQMPPPTIIPPIRSVQGEERMDIPGLSMVMQRPQRPPSAANPDYISPLKRDTEIGQPGRDHSGQGH</sequence>
<dbReference type="Proteomes" id="UP000887565">
    <property type="component" value="Unplaced"/>
</dbReference>
<organism evidence="2 3">
    <name type="scientific">Romanomermis culicivorax</name>
    <name type="common">Nematode worm</name>
    <dbReference type="NCBI Taxonomy" id="13658"/>
    <lineage>
        <taxon>Eukaryota</taxon>
        <taxon>Metazoa</taxon>
        <taxon>Ecdysozoa</taxon>
        <taxon>Nematoda</taxon>
        <taxon>Enoplea</taxon>
        <taxon>Dorylaimia</taxon>
        <taxon>Mermithida</taxon>
        <taxon>Mermithoidea</taxon>
        <taxon>Mermithidae</taxon>
        <taxon>Romanomermis</taxon>
    </lineage>
</organism>
<protein>
    <submittedName>
        <fullName evidence="3">Uncharacterized protein</fullName>
    </submittedName>
</protein>
<keyword evidence="2" id="KW-1185">Reference proteome</keyword>
<dbReference type="WBParaSite" id="nRc.2.0.1.t24387-RA">
    <property type="protein sequence ID" value="nRc.2.0.1.t24387-RA"/>
    <property type="gene ID" value="nRc.2.0.1.g24387"/>
</dbReference>
<dbReference type="AlphaFoldDB" id="A0A915JDY7"/>
<evidence type="ECO:0000313" key="3">
    <source>
        <dbReference type="WBParaSite" id="nRc.2.0.1.t24387-RA"/>
    </source>
</evidence>
<evidence type="ECO:0000313" key="2">
    <source>
        <dbReference type="Proteomes" id="UP000887565"/>
    </source>
</evidence>
<reference evidence="3" key="1">
    <citation type="submission" date="2022-11" db="UniProtKB">
        <authorList>
            <consortium name="WormBaseParasite"/>
        </authorList>
    </citation>
    <scope>IDENTIFICATION</scope>
</reference>
<feature type="region of interest" description="Disordered" evidence="1">
    <location>
        <begin position="58"/>
        <end position="95"/>
    </location>
</feature>
<proteinExistence type="predicted"/>
<feature type="compositionally biased region" description="Basic and acidic residues" evidence="1">
    <location>
        <begin position="77"/>
        <end position="95"/>
    </location>
</feature>